<accession>A0ABW1AYK3</accession>
<evidence type="ECO:0000313" key="3">
    <source>
        <dbReference type="EMBL" id="MFC5772239.1"/>
    </source>
</evidence>
<dbReference type="InterPro" id="IPR003660">
    <property type="entry name" value="HAMP_dom"/>
</dbReference>
<feature type="domain" description="HAMP" evidence="1">
    <location>
        <begin position="340"/>
        <end position="392"/>
    </location>
</feature>
<dbReference type="InterPro" id="IPR000160">
    <property type="entry name" value="GGDEF_dom"/>
</dbReference>
<dbReference type="Gene3D" id="3.30.70.270">
    <property type="match status" value="1"/>
</dbReference>
<dbReference type="EMBL" id="JBHSOG010000111">
    <property type="protein sequence ID" value="MFC5772239.1"/>
    <property type="molecule type" value="Genomic_DNA"/>
</dbReference>
<dbReference type="InterPro" id="IPR029151">
    <property type="entry name" value="Sensor-like_sf"/>
</dbReference>
<dbReference type="SUPFAM" id="SSF158472">
    <property type="entry name" value="HAMP domain-like"/>
    <property type="match status" value="1"/>
</dbReference>
<keyword evidence="3" id="KW-0808">Transferase</keyword>
<dbReference type="SMART" id="SM00304">
    <property type="entry name" value="HAMP"/>
    <property type="match status" value="1"/>
</dbReference>
<dbReference type="Pfam" id="PF00672">
    <property type="entry name" value="HAMP"/>
    <property type="match status" value="1"/>
</dbReference>
<dbReference type="CDD" id="cd06225">
    <property type="entry name" value="HAMP"/>
    <property type="match status" value="1"/>
</dbReference>
<name>A0ABW1AYK3_9RHOO</name>
<dbReference type="PANTHER" id="PTHR46663:SF3">
    <property type="entry name" value="SLL0267 PROTEIN"/>
    <property type="match status" value="1"/>
</dbReference>
<organism evidence="3 4">
    <name type="scientific">Thauera sinica</name>
    <dbReference type="NCBI Taxonomy" id="2665146"/>
    <lineage>
        <taxon>Bacteria</taxon>
        <taxon>Pseudomonadati</taxon>
        <taxon>Pseudomonadota</taxon>
        <taxon>Betaproteobacteria</taxon>
        <taxon>Rhodocyclales</taxon>
        <taxon>Zoogloeaceae</taxon>
        <taxon>Thauera</taxon>
    </lineage>
</organism>
<keyword evidence="3" id="KW-0548">Nucleotidyltransferase</keyword>
<dbReference type="NCBIfam" id="TIGR00254">
    <property type="entry name" value="GGDEF"/>
    <property type="match status" value="1"/>
</dbReference>
<dbReference type="SUPFAM" id="SSF55073">
    <property type="entry name" value="Nucleotide cyclase"/>
    <property type="match status" value="1"/>
</dbReference>
<dbReference type="InterPro" id="IPR029787">
    <property type="entry name" value="Nucleotide_cyclase"/>
</dbReference>
<dbReference type="PANTHER" id="PTHR46663">
    <property type="entry name" value="DIGUANYLATE CYCLASE DGCT-RELATED"/>
    <property type="match status" value="1"/>
</dbReference>
<dbReference type="Proteomes" id="UP001595974">
    <property type="component" value="Unassembled WGS sequence"/>
</dbReference>
<dbReference type="EC" id="2.7.7.65" evidence="3"/>
<feature type="domain" description="GGDEF" evidence="2">
    <location>
        <begin position="435"/>
        <end position="561"/>
    </location>
</feature>
<dbReference type="InterPro" id="IPR052163">
    <property type="entry name" value="DGC-Regulatory_Protein"/>
</dbReference>
<comment type="caution">
    <text evidence="3">The sequence shown here is derived from an EMBL/GenBank/DDBJ whole genome shotgun (WGS) entry which is preliminary data.</text>
</comment>
<evidence type="ECO:0000259" key="1">
    <source>
        <dbReference type="PROSITE" id="PS50885"/>
    </source>
</evidence>
<dbReference type="GO" id="GO:0052621">
    <property type="term" value="F:diguanylate cyclase activity"/>
    <property type="evidence" value="ECO:0007669"/>
    <property type="project" value="UniProtKB-EC"/>
</dbReference>
<dbReference type="PROSITE" id="PS50885">
    <property type="entry name" value="HAMP"/>
    <property type="match status" value="1"/>
</dbReference>
<dbReference type="InterPro" id="IPR048760">
    <property type="entry name" value="VP0354-like_sensor_dom"/>
</dbReference>
<dbReference type="Pfam" id="PF21623">
    <property type="entry name" value="HK_sensor_dom_bact"/>
    <property type="match status" value="1"/>
</dbReference>
<protein>
    <submittedName>
        <fullName evidence="3">Diguanylate cyclase domain-containing protein</fullName>
        <ecNumber evidence="3">2.7.7.65</ecNumber>
    </submittedName>
</protein>
<dbReference type="RefSeq" id="WP_096447732.1">
    <property type="nucleotide sequence ID" value="NZ_JBHSOG010000111.1"/>
</dbReference>
<dbReference type="SUPFAM" id="SSF103190">
    <property type="entry name" value="Sensory domain-like"/>
    <property type="match status" value="1"/>
</dbReference>
<dbReference type="Gene3D" id="3.30.450.20">
    <property type="entry name" value="PAS domain"/>
    <property type="match status" value="1"/>
</dbReference>
<dbReference type="Pfam" id="PF00990">
    <property type="entry name" value="GGDEF"/>
    <property type="match status" value="1"/>
</dbReference>
<dbReference type="PROSITE" id="PS50887">
    <property type="entry name" value="GGDEF"/>
    <property type="match status" value="1"/>
</dbReference>
<proteinExistence type="predicted"/>
<dbReference type="CDD" id="cd01949">
    <property type="entry name" value="GGDEF"/>
    <property type="match status" value="1"/>
</dbReference>
<reference evidence="4" key="1">
    <citation type="journal article" date="2019" name="Int. J. Syst. Evol. Microbiol.">
        <title>The Global Catalogue of Microorganisms (GCM) 10K type strain sequencing project: providing services to taxonomists for standard genome sequencing and annotation.</title>
        <authorList>
            <consortium name="The Broad Institute Genomics Platform"/>
            <consortium name="The Broad Institute Genome Sequencing Center for Infectious Disease"/>
            <person name="Wu L."/>
            <person name="Ma J."/>
        </authorList>
    </citation>
    <scope>NUCLEOTIDE SEQUENCE [LARGE SCALE GENOMIC DNA]</scope>
    <source>
        <strain evidence="4">SHR3</strain>
    </source>
</reference>
<gene>
    <name evidence="3" type="ORF">ACFPTN_22890</name>
</gene>
<dbReference type="CDD" id="cd18773">
    <property type="entry name" value="PDC1_HK_sensor"/>
    <property type="match status" value="1"/>
</dbReference>
<dbReference type="InterPro" id="IPR043128">
    <property type="entry name" value="Rev_trsase/Diguanyl_cyclase"/>
</dbReference>
<dbReference type="Gene3D" id="6.10.340.10">
    <property type="match status" value="1"/>
</dbReference>
<sequence length="561" mass="60950">MNFGIAAKLGLLLAVVGMLAAGITGFYAYTVSRNLLIDSAKGELLTATQVLARRIVLAREEGVRNLQILARHPATLAALQGAGHAREDELAALFRLFMETNPAYFQIRLIAADDDGMERVRLDRDGGRLLRITGEELQEKGHYPYVFDTLKLAAGQVYMSRISINDERGSHAALGQPAVQYAVPVMDAHGVARGVVVTNADVGGFFALLAKDLPQDVQLFLTNRRGDYLVHPDPALTFGFDKGRRTLVQDEFPDTRPLVEGYSAQVVTEARDGRYASRPTVAAFIALRPEVTTEESRVILGLAQPLQAVLEQADALGSVTLQIVLGLCLAGIPVAAVLAGAITRPINDLSVAVERFSDDGHKAKLPLERQDEIGLLARSFGRLRNQIRQQLAELHESRLELEHLAQHDTLTGLPNRALFDDRVNVAVATARREDARFALLFIDLDRFKPINDNLGHAAGDLVLRGVAGRILDIIRESDTAARIGGDEFVILLRNVHGREDAASVAQKLAHAIGQPFEAGGRTVSVSASVGIALYPEDGTDVTTLSKHADRAMYRAKEQARA</sequence>
<evidence type="ECO:0000313" key="4">
    <source>
        <dbReference type="Proteomes" id="UP001595974"/>
    </source>
</evidence>
<evidence type="ECO:0000259" key="2">
    <source>
        <dbReference type="PROSITE" id="PS50887"/>
    </source>
</evidence>
<dbReference type="SMART" id="SM00267">
    <property type="entry name" value="GGDEF"/>
    <property type="match status" value="1"/>
</dbReference>
<keyword evidence="4" id="KW-1185">Reference proteome</keyword>